<evidence type="ECO:0008006" key="4">
    <source>
        <dbReference type="Google" id="ProtNLM"/>
    </source>
</evidence>
<dbReference type="KEGG" id="rul:UC8_22710"/>
<dbReference type="Proteomes" id="UP000325286">
    <property type="component" value="Chromosome"/>
</dbReference>
<evidence type="ECO:0000313" key="2">
    <source>
        <dbReference type="EMBL" id="QEG40264.1"/>
    </source>
</evidence>
<feature type="signal peptide" evidence="1">
    <location>
        <begin position="1"/>
        <end position="23"/>
    </location>
</feature>
<name>A0A5B9QMT8_9BACT</name>
<dbReference type="AlphaFoldDB" id="A0A5B9QMT8"/>
<keyword evidence="1" id="KW-0732">Signal</keyword>
<sequence length="135" mass="14008" precursor="true">MKQFSGCGISPLLLVLCALVGCGNDPGLTMTGKVTVDGSPLTQGEVTYHSTGGDTALVRTAALDAEGQYTMVAPAGNYKVTVFAEEPRSSEGADAYALPNYLVAAPFRDPDTTPLTAEVKPDAADGAYDFEVTKN</sequence>
<proteinExistence type="predicted"/>
<dbReference type="OrthoDB" id="285846at2"/>
<protein>
    <recommendedName>
        <fullName evidence="4">Carboxypeptidase regulatory-like domain-containing protein</fullName>
    </recommendedName>
</protein>
<evidence type="ECO:0000313" key="3">
    <source>
        <dbReference type="Proteomes" id="UP000325286"/>
    </source>
</evidence>
<reference evidence="2 3" key="1">
    <citation type="submission" date="2019-08" db="EMBL/GenBank/DDBJ databases">
        <title>Deep-cultivation of Planctomycetes and their phenomic and genomic characterization uncovers novel biology.</title>
        <authorList>
            <person name="Wiegand S."/>
            <person name="Jogler M."/>
            <person name="Boedeker C."/>
            <person name="Pinto D."/>
            <person name="Vollmers J."/>
            <person name="Rivas-Marin E."/>
            <person name="Kohn T."/>
            <person name="Peeters S.H."/>
            <person name="Heuer A."/>
            <person name="Rast P."/>
            <person name="Oberbeckmann S."/>
            <person name="Bunk B."/>
            <person name="Jeske O."/>
            <person name="Meyerdierks A."/>
            <person name="Storesund J.E."/>
            <person name="Kallscheuer N."/>
            <person name="Luecker S."/>
            <person name="Lage O.M."/>
            <person name="Pohl T."/>
            <person name="Merkel B.J."/>
            <person name="Hornburger P."/>
            <person name="Mueller R.-W."/>
            <person name="Bruemmer F."/>
            <person name="Labrenz M."/>
            <person name="Spormann A.M."/>
            <person name="Op den Camp H."/>
            <person name="Overmann J."/>
            <person name="Amann R."/>
            <person name="Jetten M.S.M."/>
            <person name="Mascher T."/>
            <person name="Medema M.H."/>
            <person name="Devos D.P."/>
            <person name="Kaster A.-K."/>
            <person name="Ovreas L."/>
            <person name="Rohde M."/>
            <person name="Galperin M.Y."/>
            <person name="Jogler C."/>
        </authorList>
    </citation>
    <scope>NUCLEOTIDE SEQUENCE [LARGE SCALE GENOMIC DNA]</scope>
    <source>
        <strain evidence="2 3">UC8</strain>
    </source>
</reference>
<dbReference type="PROSITE" id="PS51257">
    <property type="entry name" value="PROKAR_LIPOPROTEIN"/>
    <property type="match status" value="1"/>
</dbReference>
<dbReference type="EMBL" id="CP042914">
    <property type="protein sequence ID" value="QEG40264.1"/>
    <property type="molecule type" value="Genomic_DNA"/>
</dbReference>
<accession>A0A5B9QMT8</accession>
<feature type="chain" id="PRO_5022659052" description="Carboxypeptidase regulatory-like domain-containing protein" evidence="1">
    <location>
        <begin position="24"/>
        <end position="135"/>
    </location>
</feature>
<keyword evidence="3" id="KW-1185">Reference proteome</keyword>
<dbReference type="RefSeq" id="WP_148080236.1">
    <property type="nucleotide sequence ID" value="NZ_CP042914.1"/>
</dbReference>
<organism evidence="2 3">
    <name type="scientific">Roseimaritima ulvae</name>
    <dbReference type="NCBI Taxonomy" id="980254"/>
    <lineage>
        <taxon>Bacteria</taxon>
        <taxon>Pseudomonadati</taxon>
        <taxon>Planctomycetota</taxon>
        <taxon>Planctomycetia</taxon>
        <taxon>Pirellulales</taxon>
        <taxon>Pirellulaceae</taxon>
        <taxon>Roseimaritima</taxon>
    </lineage>
</organism>
<gene>
    <name evidence="2" type="ORF">UC8_22710</name>
</gene>
<evidence type="ECO:0000256" key="1">
    <source>
        <dbReference type="SAM" id="SignalP"/>
    </source>
</evidence>